<evidence type="ECO:0000313" key="1">
    <source>
        <dbReference type="EMBL" id="KAK4425444.1"/>
    </source>
</evidence>
<sequence>MEGDLLRLDSALSLAEEEGSGVIIPQAEWEKGASGFQLTLVGRVLSSRAIHFDALKDSLLSILQPAKGVVPLRVQFDQPIFGVAPRVRQAREWHAGVLTFLATSGGLSTAQRQQLELLRSIRPCRSGCQLSRIGWFRHEGRRRAHHSLARSQSVASVGSSFGPLETCPNTVLGPSSGVKPTPASVILQAQFLHSFPGCVANEIREGARSCRLHPLTQQPSIQAVVRVCRLFVALVGGFQTGISADVEGEVAGEAGEAA</sequence>
<accession>A0AAE1Y8P5</accession>
<reference evidence="1" key="1">
    <citation type="submission" date="2020-06" db="EMBL/GenBank/DDBJ databases">
        <authorList>
            <person name="Li T."/>
            <person name="Hu X."/>
            <person name="Zhang T."/>
            <person name="Song X."/>
            <person name="Zhang H."/>
            <person name="Dai N."/>
            <person name="Sheng W."/>
            <person name="Hou X."/>
            <person name="Wei L."/>
        </authorList>
    </citation>
    <scope>NUCLEOTIDE SEQUENCE</scope>
    <source>
        <strain evidence="1">3651</strain>
        <tissue evidence="1">Leaf</tissue>
    </source>
</reference>
<reference evidence="1" key="2">
    <citation type="journal article" date="2024" name="Plant">
        <title>Genomic evolution and insights into agronomic trait innovations of Sesamum species.</title>
        <authorList>
            <person name="Miao H."/>
            <person name="Wang L."/>
            <person name="Qu L."/>
            <person name="Liu H."/>
            <person name="Sun Y."/>
            <person name="Le M."/>
            <person name="Wang Q."/>
            <person name="Wei S."/>
            <person name="Zheng Y."/>
            <person name="Lin W."/>
            <person name="Duan Y."/>
            <person name="Cao H."/>
            <person name="Xiong S."/>
            <person name="Wang X."/>
            <person name="Wei L."/>
            <person name="Li C."/>
            <person name="Ma Q."/>
            <person name="Ju M."/>
            <person name="Zhao R."/>
            <person name="Li G."/>
            <person name="Mu C."/>
            <person name="Tian Q."/>
            <person name="Mei H."/>
            <person name="Zhang T."/>
            <person name="Gao T."/>
            <person name="Zhang H."/>
        </authorList>
    </citation>
    <scope>NUCLEOTIDE SEQUENCE</scope>
    <source>
        <strain evidence="1">3651</strain>
    </source>
</reference>
<comment type="caution">
    <text evidence="1">The sequence shown here is derived from an EMBL/GenBank/DDBJ whole genome shotgun (WGS) entry which is preliminary data.</text>
</comment>
<dbReference type="EMBL" id="JACGWO010000006">
    <property type="protein sequence ID" value="KAK4425444.1"/>
    <property type="molecule type" value="Genomic_DNA"/>
</dbReference>
<organism evidence="1 2">
    <name type="scientific">Sesamum alatum</name>
    <dbReference type="NCBI Taxonomy" id="300844"/>
    <lineage>
        <taxon>Eukaryota</taxon>
        <taxon>Viridiplantae</taxon>
        <taxon>Streptophyta</taxon>
        <taxon>Embryophyta</taxon>
        <taxon>Tracheophyta</taxon>
        <taxon>Spermatophyta</taxon>
        <taxon>Magnoliopsida</taxon>
        <taxon>eudicotyledons</taxon>
        <taxon>Gunneridae</taxon>
        <taxon>Pentapetalae</taxon>
        <taxon>asterids</taxon>
        <taxon>lamiids</taxon>
        <taxon>Lamiales</taxon>
        <taxon>Pedaliaceae</taxon>
        <taxon>Sesamum</taxon>
    </lineage>
</organism>
<evidence type="ECO:0000313" key="2">
    <source>
        <dbReference type="Proteomes" id="UP001293254"/>
    </source>
</evidence>
<gene>
    <name evidence="1" type="ORF">Salat_1738400</name>
</gene>
<dbReference type="Proteomes" id="UP001293254">
    <property type="component" value="Unassembled WGS sequence"/>
</dbReference>
<proteinExistence type="predicted"/>
<dbReference type="AlphaFoldDB" id="A0AAE1Y8P5"/>
<name>A0AAE1Y8P5_9LAMI</name>
<protein>
    <submittedName>
        <fullName evidence="1">Uncharacterized protein</fullName>
    </submittedName>
</protein>
<keyword evidence="2" id="KW-1185">Reference proteome</keyword>